<dbReference type="RefSeq" id="WP_344605254.1">
    <property type="nucleotide sequence ID" value="NZ_BAAAHE010000020.1"/>
</dbReference>
<accession>A0ABP3RZQ8</accession>
<evidence type="ECO:0000313" key="3">
    <source>
        <dbReference type="EMBL" id="GAA0621636.1"/>
    </source>
</evidence>
<organism evidence="3 4">
    <name type="scientific">Sporichthya brevicatena</name>
    <dbReference type="NCBI Taxonomy" id="171442"/>
    <lineage>
        <taxon>Bacteria</taxon>
        <taxon>Bacillati</taxon>
        <taxon>Actinomycetota</taxon>
        <taxon>Actinomycetes</taxon>
        <taxon>Sporichthyales</taxon>
        <taxon>Sporichthyaceae</taxon>
        <taxon>Sporichthya</taxon>
    </lineage>
</organism>
<dbReference type="InterPro" id="IPR043763">
    <property type="entry name" value="DUF5709"/>
</dbReference>
<feature type="compositionally biased region" description="Basic and acidic residues" evidence="1">
    <location>
        <begin position="30"/>
        <end position="39"/>
    </location>
</feature>
<evidence type="ECO:0000313" key="4">
    <source>
        <dbReference type="Proteomes" id="UP001500957"/>
    </source>
</evidence>
<reference evidence="4" key="1">
    <citation type="journal article" date="2019" name="Int. J. Syst. Evol. Microbiol.">
        <title>The Global Catalogue of Microorganisms (GCM) 10K type strain sequencing project: providing services to taxonomists for standard genome sequencing and annotation.</title>
        <authorList>
            <consortium name="The Broad Institute Genomics Platform"/>
            <consortium name="The Broad Institute Genome Sequencing Center for Infectious Disease"/>
            <person name="Wu L."/>
            <person name="Ma J."/>
        </authorList>
    </citation>
    <scope>NUCLEOTIDE SEQUENCE [LARGE SCALE GENOMIC DNA]</scope>
    <source>
        <strain evidence="4">JCM 10671</strain>
    </source>
</reference>
<keyword evidence="4" id="KW-1185">Reference proteome</keyword>
<comment type="caution">
    <text evidence="3">The sequence shown here is derived from an EMBL/GenBank/DDBJ whole genome shotgun (WGS) entry which is preliminary data.</text>
</comment>
<proteinExistence type="predicted"/>
<dbReference type="EMBL" id="BAAAHE010000020">
    <property type="protein sequence ID" value="GAA0621636.1"/>
    <property type="molecule type" value="Genomic_DNA"/>
</dbReference>
<evidence type="ECO:0000259" key="2">
    <source>
        <dbReference type="Pfam" id="PF18970"/>
    </source>
</evidence>
<feature type="compositionally biased region" description="Basic and acidic residues" evidence="1">
    <location>
        <begin position="61"/>
        <end position="74"/>
    </location>
</feature>
<name>A0ABP3RZQ8_9ACTN</name>
<protein>
    <recommendedName>
        <fullName evidence="2">DUF5709 domain-containing protein</fullName>
    </recommendedName>
</protein>
<feature type="region of interest" description="Disordered" evidence="1">
    <location>
        <begin position="1"/>
        <end position="111"/>
    </location>
</feature>
<dbReference type="Proteomes" id="UP001500957">
    <property type="component" value="Unassembled WGS sequence"/>
</dbReference>
<gene>
    <name evidence="3" type="ORF">GCM10009547_25430</name>
</gene>
<evidence type="ECO:0000256" key="1">
    <source>
        <dbReference type="SAM" id="MobiDB-lite"/>
    </source>
</evidence>
<dbReference type="Pfam" id="PF18970">
    <property type="entry name" value="DUF5709"/>
    <property type="match status" value="1"/>
</dbReference>
<feature type="domain" description="DUF5709" evidence="2">
    <location>
        <begin position="90"/>
        <end position="138"/>
    </location>
</feature>
<sequence length="187" mass="20344">MSQPSEDNEIYNGYSVDDEDQPQSMGDSLVDERGLKEPLDEGFSPPEKWSAGQRYGNTDWEESHGESLDQRLAQEEPENRDDDRESVGGEVGAQRAGRLVEDDAGARSDTDKDLFATDVGIDGAGASAEEAAVHVIPDPDEIPDAERVVDEVGTDVLDDADPTELALSDEELLDAERRVALPEDSKL</sequence>
<feature type="compositionally biased region" description="Basic and acidic residues" evidence="1">
    <location>
        <begin position="98"/>
        <end position="111"/>
    </location>
</feature>